<proteinExistence type="predicted"/>
<dbReference type="AlphaFoldDB" id="A0A7G1G6J6"/>
<reference evidence="2 3" key="1">
    <citation type="submission" date="2018-06" db="EMBL/GenBank/DDBJ databases">
        <title>Genome sequencing of Oceanotoga sp. sy52.</title>
        <authorList>
            <person name="Mori K."/>
        </authorList>
    </citation>
    <scope>NUCLEOTIDE SEQUENCE [LARGE SCALE GENOMIC DNA]</scope>
    <source>
        <strain evidence="3">sy52</strain>
    </source>
</reference>
<dbReference type="InParanoid" id="A0A7G1G6J6"/>
<dbReference type="RefSeq" id="WP_190615596.1">
    <property type="nucleotide sequence ID" value="NZ_AP018712.1"/>
</dbReference>
<dbReference type="Proteomes" id="UP000516361">
    <property type="component" value="Chromosome"/>
</dbReference>
<evidence type="ECO:0000256" key="1">
    <source>
        <dbReference type="SAM" id="MobiDB-lite"/>
    </source>
</evidence>
<organism evidence="2 3">
    <name type="scientific">Tepiditoga spiralis</name>
    <dbReference type="NCBI Taxonomy" id="2108365"/>
    <lineage>
        <taxon>Bacteria</taxon>
        <taxon>Thermotogati</taxon>
        <taxon>Thermotogota</taxon>
        <taxon>Thermotogae</taxon>
        <taxon>Petrotogales</taxon>
        <taxon>Petrotogaceae</taxon>
        <taxon>Tepiditoga</taxon>
    </lineage>
</organism>
<feature type="region of interest" description="Disordered" evidence="1">
    <location>
        <begin position="48"/>
        <end position="79"/>
    </location>
</feature>
<gene>
    <name evidence="2" type="ORF">OSSY52_06480</name>
</gene>
<dbReference type="EMBL" id="AP018712">
    <property type="protein sequence ID" value="BBE30507.1"/>
    <property type="molecule type" value="Genomic_DNA"/>
</dbReference>
<feature type="compositionally biased region" description="Basic residues" evidence="1">
    <location>
        <begin position="56"/>
        <end position="79"/>
    </location>
</feature>
<accession>A0A7G1G6J6</accession>
<keyword evidence="3" id="KW-1185">Reference proteome</keyword>
<name>A0A7G1G6J6_9BACT</name>
<protein>
    <submittedName>
        <fullName evidence="2">Uncharacterized protein</fullName>
    </submittedName>
</protein>
<dbReference type="KEGG" id="ocy:OSSY52_06480"/>
<sequence length="79" mass="9606">MRRKRNLKREKIVRDFIKEFKIETAEEAQEQVSKRDHKKICVNKKIKPSSWDGKIKPGRRFLKWKEGKKKKKKKATLKN</sequence>
<evidence type="ECO:0000313" key="2">
    <source>
        <dbReference type="EMBL" id="BBE30507.1"/>
    </source>
</evidence>
<evidence type="ECO:0000313" key="3">
    <source>
        <dbReference type="Proteomes" id="UP000516361"/>
    </source>
</evidence>